<dbReference type="InterPro" id="IPR041492">
    <property type="entry name" value="HAD_2"/>
</dbReference>
<evidence type="ECO:0000313" key="1">
    <source>
        <dbReference type="EMBL" id="QDQ28180.1"/>
    </source>
</evidence>
<dbReference type="Pfam" id="PF13419">
    <property type="entry name" value="HAD_2"/>
    <property type="match status" value="1"/>
</dbReference>
<dbReference type="SFLD" id="SFLDG01129">
    <property type="entry name" value="C1.5:_HAD__Beta-PGM__Phosphata"/>
    <property type="match status" value="1"/>
</dbReference>
<dbReference type="PANTHER" id="PTHR43434">
    <property type="entry name" value="PHOSPHOGLYCOLATE PHOSPHATASE"/>
    <property type="match status" value="1"/>
</dbReference>
<dbReference type="InterPro" id="IPR006439">
    <property type="entry name" value="HAD-SF_hydro_IA"/>
</dbReference>
<dbReference type="AlphaFoldDB" id="A0A516SJ55"/>
<protein>
    <submittedName>
        <fullName evidence="1">HAD-IA family hydrolase</fullName>
    </submittedName>
</protein>
<dbReference type="EMBL" id="CP041730">
    <property type="protein sequence ID" value="QDQ28180.1"/>
    <property type="molecule type" value="Genomic_DNA"/>
</dbReference>
<dbReference type="SUPFAM" id="SSF56784">
    <property type="entry name" value="HAD-like"/>
    <property type="match status" value="1"/>
</dbReference>
<dbReference type="NCBIfam" id="TIGR01662">
    <property type="entry name" value="HAD-SF-IIIA"/>
    <property type="match status" value="1"/>
</dbReference>
<dbReference type="GO" id="GO:0006281">
    <property type="term" value="P:DNA repair"/>
    <property type="evidence" value="ECO:0007669"/>
    <property type="project" value="TreeGrafter"/>
</dbReference>
<sequence length="218" mass="23648">MAERFDLLIFDWDGTLADSTALITHSIQLAFADLDLPVPTREQASFVIGYGLGEAFAHLAPHAGRVQLDGLVDGYKRHYLARDGEIALFEGVADAVRHYKEAGYALAVATGKSRRGLDRVLEQTGLGRYFDTTRCADECHSKPHPQMIAEITELLGVPASRSVMIGDTTHDLQMAINAGTAALGVSYGAHPKDELASLQPLGLFDSFGELDGWLRNHA</sequence>
<dbReference type="RefSeq" id="WP_144279567.1">
    <property type="nucleotide sequence ID" value="NZ_CP041730.1"/>
</dbReference>
<gene>
    <name evidence="1" type="ORF">FNU76_18525</name>
</gene>
<dbReference type="GO" id="GO:0008967">
    <property type="term" value="F:phosphoglycolate phosphatase activity"/>
    <property type="evidence" value="ECO:0007669"/>
    <property type="project" value="TreeGrafter"/>
</dbReference>
<organism evidence="1 2">
    <name type="scientific">Chitinimonas arctica</name>
    <dbReference type="NCBI Taxonomy" id="2594795"/>
    <lineage>
        <taxon>Bacteria</taxon>
        <taxon>Pseudomonadati</taxon>
        <taxon>Pseudomonadota</taxon>
        <taxon>Betaproteobacteria</taxon>
        <taxon>Neisseriales</taxon>
        <taxon>Chitinibacteraceae</taxon>
        <taxon>Chitinimonas</taxon>
    </lineage>
</organism>
<dbReference type="InterPro" id="IPR023214">
    <property type="entry name" value="HAD_sf"/>
</dbReference>
<dbReference type="Proteomes" id="UP000317550">
    <property type="component" value="Chromosome"/>
</dbReference>
<dbReference type="Gene3D" id="1.10.150.240">
    <property type="entry name" value="Putative phosphatase, domain 2"/>
    <property type="match status" value="1"/>
</dbReference>
<dbReference type="InterPro" id="IPR036412">
    <property type="entry name" value="HAD-like_sf"/>
</dbReference>
<reference evidence="2" key="1">
    <citation type="submission" date="2019-07" db="EMBL/GenBank/DDBJ databases">
        <title>Chitinimonas sp. nov., isolated from Ny-Alesund, arctica soil.</title>
        <authorList>
            <person name="Xu Q."/>
            <person name="Peng F."/>
        </authorList>
    </citation>
    <scope>NUCLEOTIDE SEQUENCE [LARGE SCALE GENOMIC DNA]</scope>
    <source>
        <strain evidence="2">R3-44</strain>
    </source>
</reference>
<dbReference type="SFLD" id="SFLDG01135">
    <property type="entry name" value="C1.5.6:_HAD__Beta-PGM__Phospha"/>
    <property type="match status" value="1"/>
</dbReference>
<dbReference type="GO" id="GO:0005829">
    <property type="term" value="C:cytosol"/>
    <property type="evidence" value="ECO:0007669"/>
    <property type="project" value="TreeGrafter"/>
</dbReference>
<keyword evidence="1" id="KW-0378">Hydrolase</keyword>
<dbReference type="Gene3D" id="3.40.50.1000">
    <property type="entry name" value="HAD superfamily/HAD-like"/>
    <property type="match status" value="1"/>
</dbReference>
<name>A0A516SJ55_9NEIS</name>
<accession>A0A516SJ55</accession>
<dbReference type="InterPro" id="IPR023198">
    <property type="entry name" value="PGP-like_dom2"/>
</dbReference>
<dbReference type="SFLD" id="SFLDS00003">
    <property type="entry name" value="Haloacid_Dehalogenase"/>
    <property type="match status" value="1"/>
</dbReference>
<proteinExistence type="predicted"/>
<keyword evidence="2" id="KW-1185">Reference proteome</keyword>
<dbReference type="InterPro" id="IPR006549">
    <property type="entry name" value="HAD-SF_hydro_IIIA"/>
</dbReference>
<evidence type="ECO:0000313" key="2">
    <source>
        <dbReference type="Proteomes" id="UP000317550"/>
    </source>
</evidence>
<dbReference type="PANTHER" id="PTHR43434:SF24">
    <property type="entry name" value="HYDROLASE-RELATED"/>
    <property type="match status" value="1"/>
</dbReference>
<dbReference type="NCBIfam" id="TIGR01549">
    <property type="entry name" value="HAD-SF-IA-v1"/>
    <property type="match status" value="1"/>
</dbReference>
<dbReference type="InterPro" id="IPR050155">
    <property type="entry name" value="HAD-like_hydrolase_sf"/>
</dbReference>
<dbReference type="KEGG" id="cari:FNU76_18525"/>
<dbReference type="OrthoDB" id="9776368at2"/>